<evidence type="ECO:0000256" key="3">
    <source>
        <dbReference type="ARBA" id="ARBA00022839"/>
    </source>
</evidence>
<dbReference type="InterPro" id="IPR013520">
    <property type="entry name" value="Ribonucl_H"/>
</dbReference>
<sequence length="253" mass="27418">MSWTQGPLVGFDTETTGVDVELDRIVTAALVRRDARGTHVRTWLVDPGVEIPAEAAAIHGISTEHARTHGADPATALEEIAAELAAALREGTPVVAYNASFDLCLLDAELRRHGLRPMSARLGRAVGPVIDPLVLDRHEDRYRPGRRKLVDLCGHYEVVDPGALHTADVDVVATLDVLDRLVGRFPHLRTLDLETLHEYQVTAHRAWAESFNAWRADRGLEGPGAETTWPTRVPTDGVPLDDAPAPGAPVTVG</sequence>
<dbReference type="AlphaFoldDB" id="A0A0A0B7Y1"/>
<dbReference type="Gene3D" id="3.30.420.10">
    <property type="entry name" value="Ribonuclease H-like superfamily/Ribonuclease H"/>
    <property type="match status" value="1"/>
</dbReference>
<dbReference type="PANTHER" id="PTHR30231">
    <property type="entry name" value="DNA POLYMERASE III SUBUNIT EPSILON"/>
    <property type="match status" value="1"/>
</dbReference>
<reference evidence="6 7" key="1">
    <citation type="submission" date="2013-10" db="EMBL/GenBank/DDBJ databases">
        <authorList>
            <person name="Wang G."/>
            <person name="Zhuang W."/>
        </authorList>
    </citation>
    <scope>NUCLEOTIDE SEQUENCE [LARGE SCALE GENOMIC DNA]</scope>
    <source>
        <strain evidence="6 7">DSM 20118</strain>
    </source>
</reference>
<evidence type="ECO:0000256" key="1">
    <source>
        <dbReference type="ARBA" id="ARBA00022722"/>
    </source>
</evidence>
<accession>A0A0A0B7Y1</accession>
<proteinExistence type="predicted"/>
<dbReference type="RefSeq" id="WP_052104048.1">
    <property type="nucleotide sequence ID" value="NZ_AXNT01000053.1"/>
</dbReference>
<feature type="region of interest" description="Disordered" evidence="4">
    <location>
        <begin position="222"/>
        <end position="253"/>
    </location>
</feature>
<dbReference type="Pfam" id="PF00929">
    <property type="entry name" value="RNase_T"/>
    <property type="match status" value="1"/>
</dbReference>
<feature type="domain" description="Exonuclease" evidence="5">
    <location>
        <begin position="7"/>
        <end position="187"/>
    </location>
</feature>
<dbReference type="GO" id="GO:0003676">
    <property type="term" value="F:nucleic acid binding"/>
    <property type="evidence" value="ECO:0007669"/>
    <property type="project" value="InterPro"/>
</dbReference>
<evidence type="ECO:0000313" key="6">
    <source>
        <dbReference type="EMBL" id="KGM02328.1"/>
    </source>
</evidence>
<evidence type="ECO:0000256" key="4">
    <source>
        <dbReference type="SAM" id="MobiDB-lite"/>
    </source>
</evidence>
<evidence type="ECO:0000313" key="7">
    <source>
        <dbReference type="Proteomes" id="UP000029833"/>
    </source>
</evidence>
<dbReference type="PANTHER" id="PTHR30231:SF4">
    <property type="entry name" value="PROTEIN NEN2"/>
    <property type="match status" value="1"/>
</dbReference>
<dbReference type="GO" id="GO:0005829">
    <property type="term" value="C:cytosol"/>
    <property type="evidence" value="ECO:0007669"/>
    <property type="project" value="TreeGrafter"/>
</dbReference>
<evidence type="ECO:0000256" key="2">
    <source>
        <dbReference type="ARBA" id="ARBA00022801"/>
    </source>
</evidence>
<dbReference type="CDD" id="cd06127">
    <property type="entry name" value="DEDDh"/>
    <property type="match status" value="1"/>
</dbReference>
<dbReference type="InterPro" id="IPR036397">
    <property type="entry name" value="RNaseH_sf"/>
</dbReference>
<dbReference type="SUPFAM" id="SSF53098">
    <property type="entry name" value="Ribonuclease H-like"/>
    <property type="match status" value="1"/>
</dbReference>
<dbReference type="SMART" id="SM00479">
    <property type="entry name" value="EXOIII"/>
    <property type="match status" value="1"/>
</dbReference>
<dbReference type="Proteomes" id="UP000029833">
    <property type="component" value="Unassembled WGS sequence"/>
</dbReference>
<evidence type="ECO:0000259" key="5">
    <source>
        <dbReference type="SMART" id="SM00479"/>
    </source>
</evidence>
<keyword evidence="7" id="KW-1185">Reference proteome</keyword>
<organism evidence="6 7">
    <name type="scientific">Cellulomonas cellasea DSM 20118</name>
    <dbReference type="NCBI Taxonomy" id="1408250"/>
    <lineage>
        <taxon>Bacteria</taxon>
        <taxon>Bacillati</taxon>
        <taxon>Actinomycetota</taxon>
        <taxon>Actinomycetes</taxon>
        <taxon>Micrococcales</taxon>
        <taxon>Cellulomonadaceae</taxon>
        <taxon>Cellulomonas</taxon>
    </lineage>
</organism>
<dbReference type="InterPro" id="IPR012337">
    <property type="entry name" value="RNaseH-like_sf"/>
</dbReference>
<dbReference type="GO" id="GO:0008408">
    <property type="term" value="F:3'-5' exonuclease activity"/>
    <property type="evidence" value="ECO:0007669"/>
    <property type="project" value="TreeGrafter"/>
</dbReference>
<keyword evidence="3" id="KW-0269">Exonuclease</keyword>
<dbReference type="NCBIfam" id="NF005927">
    <property type="entry name" value="PRK07942.1"/>
    <property type="match status" value="1"/>
</dbReference>
<comment type="caution">
    <text evidence="6">The sequence shown here is derived from an EMBL/GenBank/DDBJ whole genome shotgun (WGS) entry which is preliminary data.</text>
</comment>
<dbReference type="EMBL" id="AXNT01000053">
    <property type="protein sequence ID" value="KGM02328.1"/>
    <property type="molecule type" value="Genomic_DNA"/>
</dbReference>
<name>A0A0A0B7Y1_9CELL</name>
<keyword evidence="2" id="KW-0378">Hydrolase</keyword>
<keyword evidence="1" id="KW-0540">Nuclease</keyword>
<dbReference type="STRING" id="1408250.Q760_14160"/>
<protein>
    <submittedName>
        <fullName evidence="6">DNA polymerase III subunit epsilon</fullName>
    </submittedName>
</protein>
<dbReference type="OrthoDB" id="9791657at2"/>
<gene>
    <name evidence="6" type="ORF">Q760_14160</name>
</gene>